<dbReference type="InterPro" id="IPR000089">
    <property type="entry name" value="Biotin_lipoyl"/>
</dbReference>
<dbReference type="Gene3D" id="3.30.700.40">
    <property type="match status" value="1"/>
</dbReference>
<evidence type="ECO:0000256" key="2">
    <source>
        <dbReference type="ARBA" id="ARBA00022598"/>
    </source>
</evidence>
<evidence type="ECO:0000313" key="11">
    <source>
        <dbReference type="Proteomes" id="UP000325641"/>
    </source>
</evidence>
<keyword evidence="5" id="KW-0092">Biotin</keyword>
<dbReference type="SUPFAM" id="SSF51230">
    <property type="entry name" value="Single hybrid motif"/>
    <property type="match status" value="1"/>
</dbReference>
<dbReference type="CDD" id="cd06850">
    <property type="entry name" value="biotinyl_domain"/>
    <property type="match status" value="1"/>
</dbReference>
<dbReference type="SUPFAM" id="SSF56059">
    <property type="entry name" value="Glutathione synthetase ATP-binding domain-like"/>
    <property type="match status" value="1"/>
</dbReference>
<evidence type="ECO:0000259" key="9">
    <source>
        <dbReference type="PROSITE" id="PS50979"/>
    </source>
</evidence>
<comment type="cofactor">
    <cofactor evidence="1">
        <name>biotin</name>
        <dbReference type="ChEBI" id="CHEBI:57586"/>
    </cofactor>
</comment>
<evidence type="ECO:0000256" key="5">
    <source>
        <dbReference type="ARBA" id="ARBA00023267"/>
    </source>
</evidence>
<dbReference type="InterPro" id="IPR013815">
    <property type="entry name" value="ATP_grasp_subdomain_1"/>
</dbReference>
<evidence type="ECO:0000313" key="10">
    <source>
        <dbReference type="EMBL" id="QFI76940.1"/>
    </source>
</evidence>
<dbReference type="InterPro" id="IPR005479">
    <property type="entry name" value="CPAse_ATP-bd"/>
</dbReference>
<dbReference type="AlphaFoldDB" id="A0A5P6PFC1"/>
<organism evidence="10 11">
    <name type="scientific">Bradyrhizobium betae</name>
    <dbReference type="NCBI Taxonomy" id="244734"/>
    <lineage>
        <taxon>Bacteria</taxon>
        <taxon>Pseudomonadati</taxon>
        <taxon>Pseudomonadota</taxon>
        <taxon>Alphaproteobacteria</taxon>
        <taxon>Hyphomicrobiales</taxon>
        <taxon>Nitrobacteraceae</taxon>
        <taxon>Bradyrhizobium</taxon>
    </lineage>
</organism>
<proteinExistence type="predicted"/>
<dbReference type="Pfam" id="PF00289">
    <property type="entry name" value="Biotin_carb_N"/>
    <property type="match status" value="1"/>
</dbReference>
<dbReference type="InterPro" id="IPR011054">
    <property type="entry name" value="Rudment_hybrid_motif"/>
</dbReference>
<dbReference type="PROSITE" id="PS50968">
    <property type="entry name" value="BIOTINYL_LIPOYL"/>
    <property type="match status" value="1"/>
</dbReference>
<dbReference type="SUPFAM" id="SSF51246">
    <property type="entry name" value="Rudiment single hybrid motif"/>
    <property type="match status" value="1"/>
</dbReference>
<dbReference type="FunFam" id="3.30.1490.20:FF:000003">
    <property type="entry name" value="acetyl-CoA carboxylase isoform X1"/>
    <property type="match status" value="1"/>
</dbReference>
<evidence type="ECO:0000259" key="7">
    <source>
        <dbReference type="PROSITE" id="PS50968"/>
    </source>
</evidence>
<dbReference type="PROSITE" id="PS50979">
    <property type="entry name" value="BC"/>
    <property type="match status" value="1"/>
</dbReference>
<dbReference type="Proteomes" id="UP000325641">
    <property type="component" value="Chromosome"/>
</dbReference>
<dbReference type="Gene3D" id="2.40.50.100">
    <property type="match status" value="1"/>
</dbReference>
<dbReference type="SUPFAM" id="SSF52440">
    <property type="entry name" value="PreATP-grasp domain"/>
    <property type="match status" value="1"/>
</dbReference>
<dbReference type="GO" id="GO:0046872">
    <property type="term" value="F:metal ion binding"/>
    <property type="evidence" value="ECO:0007669"/>
    <property type="project" value="InterPro"/>
</dbReference>
<dbReference type="Pfam" id="PF00364">
    <property type="entry name" value="Biotin_lipoyl"/>
    <property type="match status" value="1"/>
</dbReference>
<dbReference type="FunFam" id="3.40.50.20:FF:000010">
    <property type="entry name" value="Propionyl-CoA carboxylase subunit alpha"/>
    <property type="match status" value="1"/>
</dbReference>
<evidence type="ECO:0000259" key="8">
    <source>
        <dbReference type="PROSITE" id="PS50975"/>
    </source>
</evidence>
<keyword evidence="3 6" id="KW-0547">Nucleotide-binding</keyword>
<gene>
    <name evidence="10" type="ORF">F8237_33855</name>
</gene>
<dbReference type="InterPro" id="IPR011761">
    <property type="entry name" value="ATP-grasp"/>
</dbReference>
<dbReference type="Pfam" id="PF02785">
    <property type="entry name" value="Biotin_carb_C"/>
    <property type="match status" value="1"/>
</dbReference>
<feature type="domain" description="Lipoyl-binding" evidence="7">
    <location>
        <begin position="610"/>
        <end position="687"/>
    </location>
</feature>
<feature type="domain" description="ATP-grasp" evidence="8">
    <location>
        <begin position="144"/>
        <end position="340"/>
    </location>
</feature>
<dbReference type="PANTHER" id="PTHR18866:SF33">
    <property type="entry name" value="METHYLCROTONOYL-COA CARBOXYLASE SUBUNIT ALPHA, MITOCHONDRIAL-RELATED"/>
    <property type="match status" value="1"/>
</dbReference>
<dbReference type="PROSITE" id="PS50975">
    <property type="entry name" value="ATP_GRASP"/>
    <property type="match status" value="1"/>
</dbReference>
<name>A0A5P6PFC1_9BRAD</name>
<dbReference type="NCBIfam" id="NF006367">
    <property type="entry name" value="PRK08591.1"/>
    <property type="match status" value="1"/>
</dbReference>
<dbReference type="Gene3D" id="3.40.50.20">
    <property type="match status" value="1"/>
</dbReference>
<keyword evidence="4 6" id="KW-0067">ATP-binding</keyword>
<dbReference type="InterPro" id="IPR011764">
    <property type="entry name" value="Biotin_carboxylation_dom"/>
</dbReference>
<dbReference type="InterPro" id="IPR050856">
    <property type="entry name" value="Biotin_carboxylase_complex"/>
</dbReference>
<dbReference type="OrthoDB" id="9763189at2"/>
<dbReference type="GO" id="GO:0016874">
    <property type="term" value="F:ligase activity"/>
    <property type="evidence" value="ECO:0007669"/>
    <property type="project" value="UniProtKB-KW"/>
</dbReference>
<feature type="domain" description="Biotin carboxylation" evidence="9">
    <location>
        <begin position="25"/>
        <end position="470"/>
    </location>
</feature>
<dbReference type="EMBL" id="CP044543">
    <property type="protein sequence ID" value="QFI76940.1"/>
    <property type="molecule type" value="Genomic_DNA"/>
</dbReference>
<dbReference type="Pfam" id="PF02786">
    <property type="entry name" value="CPSase_L_D2"/>
    <property type="match status" value="1"/>
</dbReference>
<accession>A0A5P6PFC1</accession>
<evidence type="ECO:0000256" key="3">
    <source>
        <dbReference type="ARBA" id="ARBA00022741"/>
    </source>
</evidence>
<protein>
    <submittedName>
        <fullName evidence="10">Acetyl/propionyl/methylcrotonyl-CoA carboxylase subunit alpha</fullName>
    </submittedName>
</protein>
<evidence type="ECO:0000256" key="6">
    <source>
        <dbReference type="PROSITE-ProRule" id="PRU00409"/>
    </source>
</evidence>
<dbReference type="SMART" id="SM00878">
    <property type="entry name" value="Biotin_carb_C"/>
    <property type="match status" value="1"/>
</dbReference>
<sequence>MRRSSRRNSACSGCDAMDRLKLYRRFRTLLIANRGEIACRIIRTARAMGLRTVAVYSEADRDAMHVALADEAVLLGPARARDSYLNVERLIEAVRKTGAEAVHPGYGFLSENAEFAQACYDAGLVFVGPTAGMMTAMGSKSGSKALMERAGVPLVPGYHGDAQDDATLAKAAEKAGFPILVKASAGGGGRGMRIVRSADELGPAIVSAKREAKAAFGDDRMLIEKYVDNPRHIEVQIIGDSHGNLLSLFERECTLQRRHQKVIEEAPSPTLNPAQRETVCAAARKAAGAVNYVGAGTIEFVSDGKDVFFIEMNTRLQVEHPVTELITGIDLVEWQLRVAFGEALPLRQDQIRLNGHAVEARVYAENPTKNFMPSVGRISTWRLPAEGGGLRIDAGYREGDSVSPYYDAMLAKMIAWAPTRDVAIERLNRGLEESDVRGIVTNIPFLSALMTHPKVRSNAIDTGFIERELAVLTSAAAAPGELELCAAVAAVVNDERQAAQANATSSLSSPWQTFGWMPVGRRQRNFVFRVGHGIGLGTEQKVTLNYGSGPSTLVIGDRELAFAIAPKDGGFDLTLDGVKSQVAAVIDGHELYLRTRNGRFDLHWVDPFGGETEEQTGADKIAAPLPGTVVAVLAEEGAKLEKGAPILTLEVMKMEQTLRAPYAGVLKSIKCKVGDIVQEGVELAVVEPAGE</sequence>
<dbReference type="Gene3D" id="3.30.1490.20">
    <property type="entry name" value="ATP-grasp fold, A domain"/>
    <property type="match status" value="1"/>
</dbReference>
<evidence type="ECO:0000256" key="1">
    <source>
        <dbReference type="ARBA" id="ARBA00001953"/>
    </source>
</evidence>
<dbReference type="InterPro" id="IPR005482">
    <property type="entry name" value="Biotin_COase_C"/>
</dbReference>
<evidence type="ECO:0000256" key="4">
    <source>
        <dbReference type="ARBA" id="ARBA00022840"/>
    </source>
</evidence>
<dbReference type="PROSITE" id="PS00867">
    <property type="entry name" value="CPSASE_2"/>
    <property type="match status" value="1"/>
</dbReference>
<dbReference type="InterPro" id="IPR011053">
    <property type="entry name" value="Single_hybrid_motif"/>
</dbReference>
<dbReference type="KEGG" id="bbet:F8237_33855"/>
<keyword evidence="2" id="KW-0436">Ligase</keyword>
<dbReference type="InterPro" id="IPR005481">
    <property type="entry name" value="BC-like_N"/>
</dbReference>
<dbReference type="Gene3D" id="3.30.470.20">
    <property type="entry name" value="ATP-grasp fold, B domain"/>
    <property type="match status" value="1"/>
</dbReference>
<dbReference type="InterPro" id="IPR016185">
    <property type="entry name" value="PreATP-grasp_dom_sf"/>
</dbReference>
<dbReference type="PROSITE" id="PS00866">
    <property type="entry name" value="CPSASE_1"/>
    <property type="match status" value="1"/>
</dbReference>
<dbReference type="PANTHER" id="PTHR18866">
    <property type="entry name" value="CARBOXYLASE:PYRUVATE/ACETYL-COA/PROPIONYL-COA CARBOXYLASE"/>
    <property type="match status" value="1"/>
</dbReference>
<dbReference type="FunFam" id="3.30.470.20:FF:000028">
    <property type="entry name" value="Methylcrotonoyl-CoA carboxylase subunit alpha, mitochondrial"/>
    <property type="match status" value="1"/>
</dbReference>
<dbReference type="GO" id="GO:0005524">
    <property type="term" value="F:ATP binding"/>
    <property type="evidence" value="ECO:0007669"/>
    <property type="project" value="UniProtKB-UniRule"/>
</dbReference>
<reference evidence="11" key="1">
    <citation type="submission" date="2019-10" db="EMBL/GenBank/DDBJ databases">
        <title>Complete Genome Sequence of Bradyrhizobium betae type strain PL7HG1T.</title>
        <authorList>
            <person name="Bromfield E.S.P."/>
            <person name="Cloutier S."/>
        </authorList>
    </citation>
    <scope>NUCLEOTIDE SEQUENCE [LARGE SCALE GENOMIC DNA]</scope>
    <source>
        <strain evidence="11">PL7HG1</strain>
    </source>
</reference>